<feature type="region of interest" description="Disordered" evidence="1">
    <location>
        <begin position="92"/>
        <end position="130"/>
    </location>
</feature>
<feature type="compositionally biased region" description="Low complexity" evidence="1">
    <location>
        <begin position="100"/>
        <end position="109"/>
    </location>
</feature>
<dbReference type="EMBL" id="JAIVGD010000005">
    <property type="protein sequence ID" value="KAH0773862.1"/>
    <property type="molecule type" value="Genomic_DNA"/>
</dbReference>
<dbReference type="Proteomes" id="UP000826656">
    <property type="component" value="Unassembled WGS sequence"/>
</dbReference>
<sequence>MHLPVFASNKPESMNDEDWKFEHLQVCGYIRQWVEDNARNHIVNETHARSLSDKLETLYALKIGNNKLFLLKQLMNISGVVTMEYAKSGVLNEEMRRRSQGSSSSTSHSDILVTEDRGRSKFRGHNDRKK</sequence>
<reference evidence="2 3" key="1">
    <citation type="journal article" date="2021" name="bioRxiv">
        <title>Chromosome-scale and haplotype-resolved genome assembly of a tetraploid potato cultivar.</title>
        <authorList>
            <person name="Sun H."/>
            <person name="Jiao W.-B."/>
            <person name="Krause K."/>
            <person name="Campoy J.A."/>
            <person name="Goel M."/>
            <person name="Folz-Donahue K."/>
            <person name="Kukat C."/>
            <person name="Huettel B."/>
            <person name="Schneeberger K."/>
        </authorList>
    </citation>
    <scope>NUCLEOTIDE SEQUENCE [LARGE SCALE GENOMIC DNA]</scope>
    <source>
        <strain evidence="2">SolTubOtavaFocal</strain>
        <tissue evidence="2">Leaves</tissue>
    </source>
</reference>
<accession>A0ABQ7VZC9</accession>
<proteinExistence type="predicted"/>
<gene>
    <name evidence="2" type="ORF">KY290_010999</name>
</gene>
<evidence type="ECO:0000256" key="1">
    <source>
        <dbReference type="SAM" id="MobiDB-lite"/>
    </source>
</evidence>
<keyword evidence="3" id="KW-1185">Reference proteome</keyword>
<evidence type="ECO:0000313" key="3">
    <source>
        <dbReference type="Proteomes" id="UP000826656"/>
    </source>
</evidence>
<name>A0ABQ7VZC9_SOLTU</name>
<organism evidence="2 3">
    <name type="scientific">Solanum tuberosum</name>
    <name type="common">Potato</name>
    <dbReference type="NCBI Taxonomy" id="4113"/>
    <lineage>
        <taxon>Eukaryota</taxon>
        <taxon>Viridiplantae</taxon>
        <taxon>Streptophyta</taxon>
        <taxon>Embryophyta</taxon>
        <taxon>Tracheophyta</taxon>
        <taxon>Spermatophyta</taxon>
        <taxon>Magnoliopsida</taxon>
        <taxon>eudicotyledons</taxon>
        <taxon>Gunneridae</taxon>
        <taxon>Pentapetalae</taxon>
        <taxon>asterids</taxon>
        <taxon>lamiids</taxon>
        <taxon>Solanales</taxon>
        <taxon>Solanaceae</taxon>
        <taxon>Solanoideae</taxon>
        <taxon>Solaneae</taxon>
        <taxon>Solanum</taxon>
    </lineage>
</organism>
<protein>
    <submittedName>
        <fullName evidence="2">Uncharacterized protein</fullName>
    </submittedName>
</protein>
<evidence type="ECO:0000313" key="2">
    <source>
        <dbReference type="EMBL" id="KAH0773862.1"/>
    </source>
</evidence>
<feature type="compositionally biased region" description="Basic residues" evidence="1">
    <location>
        <begin position="120"/>
        <end position="130"/>
    </location>
</feature>
<comment type="caution">
    <text evidence="2">The sequence shown here is derived from an EMBL/GenBank/DDBJ whole genome shotgun (WGS) entry which is preliminary data.</text>
</comment>